<evidence type="ECO:0000256" key="1">
    <source>
        <dbReference type="ARBA" id="ARBA00022679"/>
    </source>
</evidence>
<accession>A0AA41XB15</accession>
<gene>
    <name evidence="4" type="ORF">NK662_13590</name>
</gene>
<comment type="caution">
    <text evidence="4">The sequence shown here is derived from an EMBL/GenBank/DDBJ whole genome shotgun (WGS) entry which is preliminary data.</text>
</comment>
<name>A0AA41XB15_9BACI</name>
<dbReference type="Pfam" id="PF00583">
    <property type="entry name" value="Acetyltransf_1"/>
    <property type="match status" value="1"/>
</dbReference>
<dbReference type="Proteomes" id="UP001156102">
    <property type="component" value="Unassembled WGS sequence"/>
</dbReference>
<keyword evidence="2" id="KW-0012">Acyltransferase</keyword>
<proteinExistence type="predicted"/>
<dbReference type="InterPro" id="IPR050832">
    <property type="entry name" value="Bact_Acetyltransf"/>
</dbReference>
<dbReference type="AlphaFoldDB" id="A0AA41XB15"/>
<dbReference type="Gene3D" id="3.40.630.30">
    <property type="match status" value="1"/>
</dbReference>
<protein>
    <submittedName>
        <fullName evidence="4">GNAT family N-acetyltransferase</fullName>
    </submittedName>
</protein>
<feature type="domain" description="N-acetyltransferase" evidence="3">
    <location>
        <begin position="7"/>
        <end position="142"/>
    </location>
</feature>
<dbReference type="InterPro" id="IPR016181">
    <property type="entry name" value="Acyl_CoA_acyltransferase"/>
</dbReference>
<evidence type="ECO:0000259" key="3">
    <source>
        <dbReference type="PROSITE" id="PS51186"/>
    </source>
</evidence>
<sequence length="301" mass="34170">MNSLFHITHPQATDAPAITALLQAYDLYISGTISTSEEEVANLLSSQSGQNSWGVVNEKQEYVGFAIVTGKPPLLPALMVLHPDWQHQGVENLLLPLMTAYADPYPETAICVSANTSYEEFFFSQAGFQPVRYWYEMGIQLRNRQPVVPDTLEIGTASLYTDGRNIHAAFEEVFSDHFDYRERSYKEFMERTQKPEFTEDLWFLLRDGEELAGFAFCTLSPDGKTAEITHFGMRRSWRGRGLAKVLLQYVFYKMQEAGCSQVKLSVDSDSLTHATKVYEAAGMQVLRKFVRYDYKTGSLTI</sequence>
<dbReference type="CDD" id="cd04301">
    <property type="entry name" value="NAT_SF"/>
    <property type="match status" value="1"/>
</dbReference>
<keyword evidence="5" id="KW-1185">Reference proteome</keyword>
<organism evidence="4 5">
    <name type="scientific">Ectobacillus ponti</name>
    <dbReference type="NCBI Taxonomy" id="2961894"/>
    <lineage>
        <taxon>Bacteria</taxon>
        <taxon>Bacillati</taxon>
        <taxon>Bacillota</taxon>
        <taxon>Bacilli</taxon>
        <taxon>Bacillales</taxon>
        <taxon>Bacillaceae</taxon>
        <taxon>Ectobacillus</taxon>
    </lineage>
</organism>
<dbReference type="SUPFAM" id="SSF55729">
    <property type="entry name" value="Acyl-CoA N-acyltransferases (Nat)"/>
    <property type="match status" value="1"/>
</dbReference>
<keyword evidence="1" id="KW-0808">Transferase</keyword>
<dbReference type="RefSeq" id="WP_254759482.1">
    <property type="nucleotide sequence ID" value="NZ_JANCLT010000006.1"/>
</dbReference>
<dbReference type="PANTHER" id="PTHR43877">
    <property type="entry name" value="AMINOALKYLPHOSPHONATE N-ACETYLTRANSFERASE-RELATED-RELATED"/>
    <property type="match status" value="1"/>
</dbReference>
<evidence type="ECO:0000313" key="5">
    <source>
        <dbReference type="Proteomes" id="UP001156102"/>
    </source>
</evidence>
<evidence type="ECO:0000256" key="2">
    <source>
        <dbReference type="ARBA" id="ARBA00023315"/>
    </source>
</evidence>
<dbReference type="GO" id="GO:0016747">
    <property type="term" value="F:acyltransferase activity, transferring groups other than amino-acyl groups"/>
    <property type="evidence" value="ECO:0007669"/>
    <property type="project" value="InterPro"/>
</dbReference>
<dbReference type="InterPro" id="IPR000182">
    <property type="entry name" value="GNAT_dom"/>
</dbReference>
<reference evidence="4" key="1">
    <citation type="submission" date="2022-07" db="EMBL/GenBank/DDBJ databases">
        <authorList>
            <person name="Li W.-J."/>
            <person name="Deng Q.-Q."/>
        </authorList>
    </citation>
    <scope>NUCLEOTIDE SEQUENCE</scope>
    <source>
        <strain evidence="4">SYSU M60031</strain>
    </source>
</reference>
<evidence type="ECO:0000313" key="4">
    <source>
        <dbReference type="EMBL" id="MCP8969563.1"/>
    </source>
</evidence>
<feature type="domain" description="N-acetyltransferase" evidence="3">
    <location>
        <begin position="164"/>
        <end position="301"/>
    </location>
</feature>
<dbReference type="EMBL" id="JANCLT010000006">
    <property type="protein sequence ID" value="MCP8969563.1"/>
    <property type="molecule type" value="Genomic_DNA"/>
</dbReference>
<dbReference type="PROSITE" id="PS51186">
    <property type="entry name" value="GNAT"/>
    <property type="match status" value="2"/>
</dbReference>